<dbReference type="EMBL" id="JAKCXM010001354">
    <property type="protein sequence ID" value="KAJ0391047.1"/>
    <property type="molecule type" value="Genomic_DNA"/>
</dbReference>
<evidence type="ECO:0000313" key="1">
    <source>
        <dbReference type="EMBL" id="KAJ0391047.1"/>
    </source>
</evidence>
<gene>
    <name evidence="1" type="ORF">P43SY_010621</name>
</gene>
<dbReference type="Proteomes" id="UP001209570">
    <property type="component" value="Unassembled WGS sequence"/>
</dbReference>
<keyword evidence="2" id="KW-1185">Reference proteome</keyword>
<dbReference type="AlphaFoldDB" id="A0AAD5LSF3"/>
<comment type="caution">
    <text evidence="1">The sequence shown here is derived from an EMBL/GenBank/DDBJ whole genome shotgun (WGS) entry which is preliminary data.</text>
</comment>
<accession>A0AAD5LSF3</accession>
<name>A0AAD5LSF3_PYTIN</name>
<evidence type="ECO:0000313" key="2">
    <source>
        <dbReference type="Proteomes" id="UP001209570"/>
    </source>
</evidence>
<reference evidence="1" key="1">
    <citation type="submission" date="2021-12" db="EMBL/GenBank/DDBJ databases">
        <title>Prjna785345.</title>
        <authorList>
            <person name="Rujirawat T."/>
            <person name="Krajaejun T."/>
        </authorList>
    </citation>
    <scope>NUCLEOTIDE SEQUENCE</scope>
    <source>
        <strain evidence="1">Pi057C3</strain>
    </source>
</reference>
<organism evidence="1 2">
    <name type="scientific">Pythium insidiosum</name>
    <name type="common">Pythiosis disease agent</name>
    <dbReference type="NCBI Taxonomy" id="114742"/>
    <lineage>
        <taxon>Eukaryota</taxon>
        <taxon>Sar</taxon>
        <taxon>Stramenopiles</taxon>
        <taxon>Oomycota</taxon>
        <taxon>Peronosporomycetes</taxon>
        <taxon>Pythiales</taxon>
        <taxon>Pythiaceae</taxon>
        <taxon>Pythium</taxon>
    </lineage>
</organism>
<proteinExistence type="predicted"/>
<protein>
    <submittedName>
        <fullName evidence="1">Uncharacterized protein</fullName>
    </submittedName>
</protein>
<sequence length="131" mass="14717">MLTTQEALALIDSLVKQLSPLNAWSSPLKFSVVARRSPREPIEVDCRAIRLAIGLNFTFQNQRLVGHVYELLDLLSWLAVCPGCTVTENAQLWQQIVRLLVGDTISSETIVFGDAALFPRWIISFRTEFGN</sequence>